<comment type="caution">
    <text evidence="3">The sequence shown here is derived from an EMBL/GenBank/DDBJ whole genome shotgun (WGS) entry which is preliminary data.</text>
</comment>
<feature type="region of interest" description="Disordered" evidence="1">
    <location>
        <begin position="168"/>
        <end position="197"/>
    </location>
</feature>
<sequence length="310" mass="32599">RCDEFGCLPNGTDCPASCGAFDDPVACETLGGVAGGVACQWEPERLRCAPVPLPELRRTLFPPPLRAFPAVIIRDGVAIFPPGYPVPNTTASTPAAADRSGNPASGDGFANGAASPSPTGGLLDWRGVEGRPERLTLFIGVGVAAVGLVCVASLLCYRRAKKKRMNEALASGLPDRDDDARRSAPSSVAPENPPRTLFHRESLLSHISRAVRRLNADQPPAPAPAQHQHPHQQQRANPALGPPEAAEPPGRSSVFQTAVLNFPRKLSGGLSTIDVDAESPLARIADNNLDPESYISDSTTSGILTSPFKS</sequence>
<dbReference type="Proteomes" id="UP000673691">
    <property type="component" value="Unassembled WGS sequence"/>
</dbReference>
<evidence type="ECO:0000313" key="4">
    <source>
        <dbReference type="Proteomes" id="UP000673691"/>
    </source>
</evidence>
<feature type="region of interest" description="Disordered" evidence="1">
    <location>
        <begin position="90"/>
        <end position="122"/>
    </location>
</feature>
<gene>
    <name evidence="3" type="ORF">BJ554DRAFT_2773</name>
</gene>
<feature type="transmembrane region" description="Helical" evidence="2">
    <location>
        <begin position="135"/>
        <end position="157"/>
    </location>
</feature>
<accession>A0A8H7ZQG1</accession>
<name>A0A8H7ZQG1_9FUNG</name>
<keyword evidence="2" id="KW-0472">Membrane</keyword>
<feature type="region of interest" description="Disordered" evidence="1">
    <location>
        <begin position="216"/>
        <end position="251"/>
    </location>
</feature>
<evidence type="ECO:0000256" key="1">
    <source>
        <dbReference type="SAM" id="MobiDB-lite"/>
    </source>
</evidence>
<feature type="region of interest" description="Disordered" evidence="1">
    <location>
        <begin position="289"/>
        <end position="310"/>
    </location>
</feature>
<feature type="non-terminal residue" evidence="3">
    <location>
        <position position="1"/>
    </location>
</feature>
<keyword evidence="2" id="KW-1133">Transmembrane helix</keyword>
<organism evidence="3 4">
    <name type="scientific">Olpidium bornovanus</name>
    <dbReference type="NCBI Taxonomy" id="278681"/>
    <lineage>
        <taxon>Eukaryota</taxon>
        <taxon>Fungi</taxon>
        <taxon>Fungi incertae sedis</taxon>
        <taxon>Olpidiomycota</taxon>
        <taxon>Olpidiomycotina</taxon>
        <taxon>Olpidiomycetes</taxon>
        <taxon>Olpidiales</taxon>
        <taxon>Olpidiaceae</taxon>
        <taxon>Olpidium</taxon>
    </lineage>
</organism>
<reference evidence="3 4" key="1">
    <citation type="journal article" name="Sci. Rep.">
        <title>Genome-scale phylogenetic analyses confirm Olpidium as the closest living zoosporic fungus to the non-flagellated, terrestrial fungi.</title>
        <authorList>
            <person name="Chang Y."/>
            <person name="Rochon D."/>
            <person name="Sekimoto S."/>
            <person name="Wang Y."/>
            <person name="Chovatia M."/>
            <person name="Sandor L."/>
            <person name="Salamov A."/>
            <person name="Grigoriev I.V."/>
            <person name="Stajich J.E."/>
            <person name="Spatafora J.W."/>
        </authorList>
    </citation>
    <scope>NUCLEOTIDE SEQUENCE [LARGE SCALE GENOMIC DNA]</scope>
    <source>
        <strain evidence="3">S191</strain>
    </source>
</reference>
<proteinExistence type="predicted"/>
<protein>
    <submittedName>
        <fullName evidence="3">Uncharacterized protein</fullName>
    </submittedName>
</protein>
<keyword evidence="4" id="KW-1185">Reference proteome</keyword>
<feature type="compositionally biased region" description="Low complexity" evidence="1">
    <location>
        <begin position="224"/>
        <end position="250"/>
    </location>
</feature>
<keyword evidence="2" id="KW-0812">Transmembrane</keyword>
<feature type="compositionally biased region" description="Polar residues" evidence="1">
    <location>
        <begin position="295"/>
        <end position="310"/>
    </location>
</feature>
<evidence type="ECO:0000313" key="3">
    <source>
        <dbReference type="EMBL" id="KAG5457262.1"/>
    </source>
</evidence>
<dbReference type="AlphaFoldDB" id="A0A8H7ZQG1"/>
<dbReference type="EMBL" id="JAEFCI010010351">
    <property type="protein sequence ID" value="KAG5457262.1"/>
    <property type="molecule type" value="Genomic_DNA"/>
</dbReference>
<evidence type="ECO:0000256" key="2">
    <source>
        <dbReference type="SAM" id="Phobius"/>
    </source>
</evidence>